<keyword evidence="4" id="KW-0808">Transferase</keyword>
<dbReference type="Proteomes" id="UP001168167">
    <property type="component" value="Unassembled WGS sequence"/>
</dbReference>
<keyword evidence="5" id="KW-0472">Membrane</keyword>
<dbReference type="Gene3D" id="3.90.550.10">
    <property type="entry name" value="Spore Coat Polysaccharide Biosynthesis Protein SpsA, Chain A"/>
    <property type="match status" value="1"/>
</dbReference>
<proteinExistence type="predicted"/>
<dbReference type="PANTHER" id="PTHR43646:SF2">
    <property type="entry name" value="GLYCOSYLTRANSFERASE 2-LIKE DOMAIN-CONTAINING PROTEIN"/>
    <property type="match status" value="1"/>
</dbReference>
<reference evidence="6" key="2">
    <citation type="journal article" date="2023" name="Microbiome">
        <title>Synthase-selected sorting approach identifies a beta-lactone synthase in a nudibranch symbiotic bacterium.</title>
        <authorList>
            <person name="Dzunkova M."/>
            <person name="La Clair J.J."/>
            <person name="Tyml T."/>
            <person name="Doud D."/>
            <person name="Schulz F."/>
            <person name="Piquer-Esteban S."/>
            <person name="Porcel Sanchis D."/>
            <person name="Osborn A."/>
            <person name="Robinson D."/>
            <person name="Louie K.B."/>
            <person name="Bowen B.P."/>
            <person name="Bowers R.M."/>
            <person name="Lee J."/>
            <person name="Arnau V."/>
            <person name="Diaz-Villanueva W."/>
            <person name="Stepanauskas R."/>
            <person name="Gosliner T."/>
            <person name="Date S.V."/>
            <person name="Northen T.R."/>
            <person name="Cheng J.F."/>
            <person name="Burkart M.D."/>
            <person name="Woyke T."/>
        </authorList>
    </citation>
    <scope>NUCLEOTIDE SEQUENCE</scope>
    <source>
        <strain evidence="6">Df01</strain>
    </source>
</reference>
<comment type="caution">
    <text evidence="6">The sequence shown here is derived from an EMBL/GenBank/DDBJ whole genome shotgun (WGS) entry which is preliminary data.</text>
</comment>
<evidence type="ECO:0000256" key="3">
    <source>
        <dbReference type="ARBA" id="ARBA00022676"/>
    </source>
</evidence>
<comment type="subcellular location">
    <subcellularLocation>
        <location evidence="1">Cell membrane</location>
    </subcellularLocation>
</comment>
<evidence type="ECO:0000256" key="4">
    <source>
        <dbReference type="ARBA" id="ARBA00022679"/>
    </source>
</evidence>
<protein>
    <recommendedName>
        <fullName evidence="8">Glycosyltransferase 2-like domain-containing protein</fullName>
    </recommendedName>
</protein>
<dbReference type="InterPro" id="IPR029044">
    <property type="entry name" value="Nucleotide-diphossugar_trans"/>
</dbReference>
<keyword evidence="7" id="KW-1185">Reference proteome</keyword>
<evidence type="ECO:0008006" key="8">
    <source>
        <dbReference type="Google" id="ProtNLM"/>
    </source>
</evidence>
<evidence type="ECO:0000256" key="5">
    <source>
        <dbReference type="ARBA" id="ARBA00023136"/>
    </source>
</evidence>
<evidence type="ECO:0000313" key="7">
    <source>
        <dbReference type="Proteomes" id="UP001168167"/>
    </source>
</evidence>
<keyword evidence="3" id="KW-0328">Glycosyltransferase</keyword>
<dbReference type="SUPFAM" id="SSF53448">
    <property type="entry name" value="Nucleotide-diphospho-sugar transferases"/>
    <property type="match status" value="1"/>
</dbReference>
<name>A0ABT7QMU5_9GAMM</name>
<dbReference type="PANTHER" id="PTHR43646">
    <property type="entry name" value="GLYCOSYLTRANSFERASE"/>
    <property type="match status" value="1"/>
</dbReference>
<keyword evidence="2" id="KW-1003">Cell membrane</keyword>
<accession>A0ABT7QMU5</accession>
<organism evidence="6 7">
    <name type="scientific">Candidatus Doriopsillibacter californiensis</name>
    <dbReference type="NCBI Taxonomy" id="2970740"/>
    <lineage>
        <taxon>Bacteria</taxon>
        <taxon>Pseudomonadati</taxon>
        <taxon>Pseudomonadota</taxon>
        <taxon>Gammaproteobacteria</taxon>
        <taxon>Candidatus Tethybacterales</taxon>
        <taxon>Candidatus Persebacteraceae</taxon>
        <taxon>Candidatus Doriopsillibacter</taxon>
    </lineage>
</organism>
<gene>
    <name evidence="6" type="ORF">NQX30_05955</name>
</gene>
<dbReference type="EMBL" id="JANQAO010000003">
    <property type="protein sequence ID" value="MDM5147910.1"/>
    <property type="molecule type" value="Genomic_DNA"/>
</dbReference>
<evidence type="ECO:0000256" key="1">
    <source>
        <dbReference type="ARBA" id="ARBA00004236"/>
    </source>
</evidence>
<evidence type="ECO:0000256" key="2">
    <source>
        <dbReference type="ARBA" id="ARBA00022475"/>
    </source>
</evidence>
<reference evidence="6" key="1">
    <citation type="submission" date="2022-08" db="EMBL/GenBank/DDBJ databases">
        <authorList>
            <person name="Dzunkova M."/>
            <person name="La Clair J."/>
            <person name="Tyml T."/>
            <person name="Doud D."/>
            <person name="Schulz F."/>
            <person name="Piquer S."/>
            <person name="Porcel Sanchis D."/>
            <person name="Osborn A."/>
            <person name="Robinson D."/>
            <person name="Louie K.B."/>
            <person name="Bowen B.P."/>
            <person name="Bowers R."/>
            <person name="Lee J."/>
            <person name="Arnau Llombart V."/>
            <person name="Diaz Villanueva W."/>
            <person name="Gosliner T."/>
            <person name="Northen T."/>
            <person name="Cheng J.-F."/>
            <person name="Burkart M.D."/>
            <person name="Woyke T."/>
        </authorList>
    </citation>
    <scope>NUCLEOTIDE SEQUENCE</scope>
    <source>
        <strain evidence="6">Df01</strain>
    </source>
</reference>
<evidence type="ECO:0000313" key="6">
    <source>
        <dbReference type="EMBL" id="MDM5147910.1"/>
    </source>
</evidence>
<sequence length="215" mass="24554">MSAQMTTVRVIVPLAANEDTWRTLLPLLPESLETWLAAATPPPNDWQELPNRRWLHCPQSGRGAQMNAAAAVCGGNFLWFVHADTQLSTTTISALQHSLTTQPAALHYFSLRFYDGGWRMRINEWGVLLRCRLFKNPFGDQALCVPRSLFERLGGFPTEAVGEDHLFVLRSGRAGTHIARVNATVGTSARTYMRHGWWYTVISYQRIWWKQWQQK</sequence>